<sequence length="89" mass="10230">MFAHVRISGRVQGVGFRFTAKLAALEYGLTGWVKNKMDGTVEMEVTGEKESVEAYLDSVQAGLNASIQVEHMEIEKKRRFIKRIFYFFH</sequence>
<gene>
    <name evidence="9" type="ORF">RWE15_22830</name>
</gene>
<name>A0ABU5CBC8_9BACI</name>
<dbReference type="PROSITE" id="PS00150">
    <property type="entry name" value="ACYLPHOSPHATASE_1"/>
    <property type="match status" value="1"/>
</dbReference>
<evidence type="ECO:0000256" key="2">
    <source>
        <dbReference type="ARBA" id="ARBA00012150"/>
    </source>
</evidence>
<dbReference type="InterPro" id="IPR020456">
    <property type="entry name" value="Acylphosphatase"/>
</dbReference>
<feature type="domain" description="Acylphosphatase-like" evidence="8">
    <location>
        <begin position="2"/>
        <end position="89"/>
    </location>
</feature>
<evidence type="ECO:0000256" key="4">
    <source>
        <dbReference type="ARBA" id="ARBA00047645"/>
    </source>
</evidence>
<dbReference type="InterPro" id="IPR001792">
    <property type="entry name" value="Acylphosphatase-like_dom"/>
</dbReference>
<comment type="similarity">
    <text evidence="1 7">Belongs to the acylphosphatase family.</text>
</comment>
<dbReference type="Proteomes" id="UP001281447">
    <property type="component" value="Unassembled WGS sequence"/>
</dbReference>
<dbReference type="PRINTS" id="PR00112">
    <property type="entry name" value="ACYLPHPHTASE"/>
</dbReference>
<dbReference type="PROSITE" id="PS51160">
    <property type="entry name" value="ACYLPHOSPHATASE_3"/>
    <property type="match status" value="1"/>
</dbReference>
<dbReference type="InterPro" id="IPR036046">
    <property type="entry name" value="Acylphosphatase-like_dom_sf"/>
</dbReference>
<dbReference type="Gene3D" id="3.30.70.100">
    <property type="match status" value="1"/>
</dbReference>
<dbReference type="PANTHER" id="PTHR47268:SF4">
    <property type="entry name" value="ACYLPHOSPHATASE"/>
    <property type="match status" value="1"/>
</dbReference>
<evidence type="ECO:0000259" key="8">
    <source>
        <dbReference type="PROSITE" id="PS51160"/>
    </source>
</evidence>
<dbReference type="PROSITE" id="PS00151">
    <property type="entry name" value="ACYLPHOSPHATASE_2"/>
    <property type="match status" value="1"/>
</dbReference>
<organism evidence="9 10">
    <name type="scientific">Tigheibacillus halophilus</name>
    <dbReference type="NCBI Taxonomy" id="361280"/>
    <lineage>
        <taxon>Bacteria</taxon>
        <taxon>Bacillati</taxon>
        <taxon>Bacillota</taxon>
        <taxon>Bacilli</taxon>
        <taxon>Bacillales</taxon>
        <taxon>Bacillaceae</taxon>
        <taxon>Tigheibacillus</taxon>
    </lineage>
</organism>
<feature type="active site" evidence="5">
    <location>
        <position position="35"/>
    </location>
</feature>
<evidence type="ECO:0000256" key="3">
    <source>
        <dbReference type="ARBA" id="ARBA00015991"/>
    </source>
</evidence>
<comment type="caution">
    <text evidence="9">The sequence shown here is derived from an EMBL/GenBank/DDBJ whole genome shotgun (WGS) entry which is preliminary data.</text>
</comment>
<evidence type="ECO:0000313" key="9">
    <source>
        <dbReference type="EMBL" id="MDY0396618.1"/>
    </source>
</evidence>
<dbReference type="EMBL" id="JAWDIP010000004">
    <property type="protein sequence ID" value="MDY0396618.1"/>
    <property type="molecule type" value="Genomic_DNA"/>
</dbReference>
<dbReference type="PANTHER" id="PTHR47268">
    <property type="entry name" value="ACYLPHOSPHATASE"/>
    <property type="match status" value="1"/>
</dbReference>
<keyword evidence="5 6" id="KW-0378">Hydrolase</keyword>
<dbReference type="EC" id="3.6.1.7" evidence="2 5"/>
<dbReference type="SUPFAM" id="SSF54975">
    <property type="entry name" value="Acylphosphatase/BLUF domain-like"/>
    <property type="match status" value="1"/>
</dbReference>
<evidence type="ECO:0000256" key="1">
    <source>
        <dbReference type="ARBA" id="ARBA00005614"/>
    </source>
</evidence>
<proteinExistence type="inferred from homology"/>
<comment type="catalytic activity">
    <reaction evidence="4 5 6">
        <text>an acyl phosphate + H2O = a carboxylate + phosphate + H(+)</text>
        <dbReference type="Rhea" id="RHEA:14965"/>
        <dbReference type="ChEBI" id="CHEBI:15377"/>
        <dbReference type="ChEBI" id="CHEBI:15378"/>
        <dbReference type="ChEBI" id="CHEBI:29067"/>
        <dbReference type="ChEBI" id="CHEBI:43474"/>
        <dbReference type="ChEBI" id="CHEBI:59918"/>
        <dbReference type="EC" id="3.6.1.7"/>
    </reaction>
</comment>
<evidence type="ECO:0000256" key="5">
    <source>
        <dbReference type="PROSITE-ProRule" id="PRU00520"/>
    </source>
</evidence>
<evidence type="ECO:0000256" key="6">
    <source>
        <dbReference type="RuleBase" id="RU000553"/>
    </source>
</evidence>
<evidence type="ECO:0000256" key="7">
    <source>
        <dbReference type="RuleBase" id="RU004168"/>
    </source>
</evidence>
<dbReference type="Pfam" id="PF00708">
    <property type="entry name" value="Acylphosphatase"/>
    <property type="match status" value="1"/>
</dbReference>
<keyword evidence="10" id="KW-1185">Reference proteome</keyword>
<reference evidence="9 10" key="1">
    <citation type="submission" date="2023-10" db="EMBL/GenBank/DDBJ databases">
        <title>Virgibacillus halophilus 5B73C genome.</title>
        <authorList>
            <person name="Miliotis G."/>
            <person name="Sengupta P."/>
            <person name="Hameed A."/>
            <person name="Chuvochina M."/>
            <person name="Mcdonagh F."/>
            <person name="Simpson A.C."/>
            <person name="Singh N.K."/>
            <person name="Rekha P.D."/>
            <person name="Raman K."/>
            <person name="Hugenholtz P."/>
            <person name="Venkateswaran K."/>
        </authorList>
    </citation>
    <scope>NUCLEOTIDE SEQUENCE [LARGE SCALE GENOMIC DNA]</scope>
    <source>
        <strain evidence="9 10">5B73C</strain>
    </source>
</reference>
<dbReference type="InterPro" id="IPR017968">
    <property type="entry name" value="Acylphosphatase_CS"/>
</dbReference>
<evidence type="ECO:0000313" key="10">
    <source>
        <dbReference type="Proteomes" id="UP001281447"/>
    </source>
</evidence>
<protein>
    <recommendedName>
        <fullName evidence="3 5">Acylphosphatase</fullName>
        <ecNumber evidence="2 5">3.6.1.7</ecNumber>
    </recommendedName>
</protein>
<accession>A0ABU5CBC8</accession>
<feature type="active site" evidence="5">
    <location>
        <position position="17"/>
    </location>
</feature>